<dbReference type="InterPro" id="IPR043472">
    <property type="entry name" value="Macro_dom-like"/>
</dbReference>
<gene>
    <name evidence="2" type="ORF">SDRG_00498</name>
</gene>
<evidence type="ECO:0000313" key="3">
    <source>
        <dbReference type="Proteomes" id="UP000030762"/>
    </source>
</evidence>
<dbReference type="SUPFAM" id="SSF52949">
    <property type="entry name" value="Macro domain-like"/>
    <property type="match status" value="1"/>
</dbReference>
<dbReference type="OrthoDB" id="6133115at2759"/>
<feature type="domain" description="Macro" evidence="1">
    <location>
        <begin position="102"/>
        <end position="301"/>
    </location>
</feature>
<dbReference type="OMA" id="CETAVEW"/>
<dbReference type="PANTHER" id="PTHR11106">
    <property type="entry name" value="GANGLIOSIDE INDUCED DIFFERENTIATION ASSOCIATED PROTEIN 2-RELATED"/>
    <property type="match status" value="1"/>
</dbReference>
<accession>T0R759</accession>
<reference evidence="2 3" key="1">
    <citation type="submission" date="2012-04" db="EMBL/GenBank/DDBJ databases">
        <title>The Genome Sequence of Saprolegnia declina VS20.</title>
        <authorList>
            <consortium name="The Broad Institute Genome Sequencing Platform"/>
            <person name="Russ C."/>
            <person name="Nusbaum C."/>
            <person name="Tyler B."/>
            <person name="van West P."/>
            <person name="Dieguez-Uribeondo J."/>
            <person name="de Bruijn I."/>
            <person name="Tripathy S."/>
            <person name="Jiang R."/>
            <person name="Young S.K."/>
            <person name="Zeng Q."/>
            <person name="Gargeya S."/>
            <person name="Fitzgerald M."/>
            <person name="Haas B."/>
            <person name="Abouelleil A."/>
            <person name="Alvarado L."/>
            <person name="Arachchi H.M."/>
            <person name="Berlin A."/>
            <person name="Chapman S.B."/>
            <person name="Goldberg J."/>
            <person name="Griggs A."/>
            <person name="Gujja S."/>
            <person name="Hansen M."/>
            <person name="Howarth C."/>
            <person name="Imamovic A."/>
            <person name="Larimer J."/>
            <person name="McCowen C."/>
            <person name="Montmayeur A."/>
            <person name="Murphy C."/>
            <person name="Neiman D."/>
            <person name="Pearson M."/>
            <person name="Priest M."/>
            <person name="Roberts A."/>
            <person name="Saif S."/>
            <person name="Shea T."/>
            <person name="Sisk P."/>
            <person name="Sykes S."/>
            <person name="Wortman J."/>
            <person name="Nusbaum C."/>
            <person name="Birren B."/>
        </authorList>
    </citation>
    <scope>NUCLEOTIDE SEQUENCE [LARGE SCALE GENOMIC DNA]</scope>
    <source>
        <strain evidence="2 3">VS20</strain>
    </source>
</reference>
<dbReference type="InParanoid" id="T0R759"/>
<dbReference type="RefSeq" id="XP_008604199.1">
    <property type="nucleotide sequence ID" value="XM_008605977.1"/>
</dbReference>
<dbReference type="EMBL" id="JH767132">
    <property type="protein sequence ID" value="EQC42776.1"/>
    <property type="molecule type" value="Genomic_DNA"/>
</dbReference>
<organism evidence="2 3">
    <name type="scientific">Saprolegnia diclina (strain VS20)</name>
    <dbReference type="NCBI Taxonomy" id="1156394"/>
    <lineage>
        <taxon>Eukaryota</taxon>
        <taxon>Sar</taxon>
        <taxon>Stramenopiles</taxon>
        <taxon>Oomycota</taxon>
        <taxon>Saprolegniomycetes</taxon>
        <taxon>Saprolegniales</taxon>
        <taxon>Saprolegniaceae</taxon>
        <taxon>Saprolegnia</taxon>
    </lineage>
</organism>
<dbReference type="PROSITE" id="PS51257">
    <property type="entry name" value="PROKAR_LIPOPROTEIN"/>
    <property type="match status" value="1"/>
</dbReference>
<dbReference type="VEuPathDB" id="FungiDB:SDRG_00498"/>
<name>T0R759_SAPDV</name>
<dbReference type="Gene3D" id="3.40.220.10">
    <property type="entry name" value="Leucine Aminopeptidase, subunit E, domain 1"/>
    <property type="match status" value="1"/>
</dbReference>
<proteinExistence type="predicted"/>
<dbReference type="InterPro" id="IPR002589">
    <property type="entry name" value="Macro_dom"/>
</dbReference>
<keyword evidence="3" id="KW-1185">Reference proteome</keyword>
<protein>
    <recommendedName>
        <fullName evidence="1">Macro domain-containing protein</fullName>
    </recommendedName>
</protein>
<dbReference type="AlphaFoldDB" id="T0R759"/>
<dbReference type="PROSITE" id="PS51154">
    <property type="entry name" value="MACRO"/>
    <property type="match status" value="1"/>
</dbReference>
<evidence type="ECO:0000313" key="2">
    <source>
        <dbReference type="EMBL" id="EQC42776.1"/>
    </source>
</evidence>
<dbReference type="STRING" id="1156394.T0R759"/>
<evidence type="ECO:0000259" key="1">
    <source>
        <dbReference type="PROSITE" id="PS51154"/>
    </source>
</evidence>
<sequence length="301" mass="31991">MSKKAKSDTTTTSHAGAACLEIADVCKVILGCCSLEAAVRLSSVVLSNVGTRAVAEDVDVWANLVSASFGYRRHFPAASPCPIGSVPVPTPGFAPSSACIEFCETAVEWGILQRARIIQGNIETITDVNGQPVDCLVFPTNASLQNAGTGAAAAVFRRAGPALDAHVARLHMNARESTAVVTPAFAAGVEHLVHCVGPSHHRFDCNPLLYHTYLNAFEHCRRLGVTCIAVASISTGTLGFPLQTATTLALRAYRDFVKTHRWRATIAFVCYDAQVAAGLEGAKNELLDRFNAHAFQVMAVV</sequence>
<dbReference type="GeneID" id="19941225"/>
<dbReference type="eggNOG" id="ENOG502S3IS">
    <property type="taxonomic scope" value="Eukaryota"/>
</dbReference>
<dbReference type="Proteomes" id="UP000030762">
    <property type="component" value="Unassembled WGS sequence"/>
</dbReference>
<dbReference type="PANTHER" id="PTHR11106:SF27">
    <property type="entry name" value="MACRO DOMAIN-CONTAINING PROTEIN"/>
    <property type="match status" value="1"/>
</dbReference>
<dbReference type="Pfam" id="PF01661">
    <property type="entry name" value="Macro"/>
    <property type="match status" value="1"/>
</dbReference>
<dbReference type="SMART" id="SM00506">
    <property type="entry name" value="A1pp"/>
    <property type="match status" value="1"/>
</dbReference>